<evidence type="ECO:0000313" key="3">
    <source>
        <dbReference type="Proteomes" id="UP000053676"/>
    </source>
</evidence>
<gene>
    <name evidence="2" type="ORF">NECAME_18041</name>
</gene>
<protein>
    <submittedName>
        <fullName evidence="2">Uncharacterized protein</fullName>
    </submittedName>
</protein>
<feature type="compositionally biased region" description="Low complexity" evidence="1">
    <location>
        <begin position="115"/>
        <end position="200"/>
    </location>
</feature>
<dbReference type="KEGG" id="nai:NECAME_18041"/>
<reference evidence="3" key="1">
    <citation type="journal article" date="2014" name="Nat. Genet.">
        <title>Genome of the human hookworm Necator americanus.</title>
        <authorList>
            <person name="Tang Y.T."/>
            <person name="Gao X."/>
            <person name="Rosa B.A."/>
            <person name="Abubucker S."/>
            <person name="Hallsworth-Pepin K."/>
            <person name="Martin J."/>
            <person name="Tyagi R."/>
            <person name="Heizer E."/>
            <person name="Zhang X."/>
            <person name="Bhonagiri-Palsikar V."/>
            <person name="Minx P."/>
            <person name="Warren W.C."/>
            <person name="Wang Q."/>
            <person name="Zhan B."/>
            <person name="Hotez P.J."/>
            <person name="Sternberg P.W."/>
            <person name="Dougall A."/>
            <person name="Gaze S.T."/>
            <person name="Mulvenna J."/>
            <person name="Sotillo J."/>
            <person name="Ranganathan S."/>
            <person name="Rabelo E.M."/>
            <person name="Wilson R.K."/>
            <person name="Felgner P.L."/>
            <person name="Bethony J."/>
            <person name="Hawdon J.M."/>
            <person name="Gasser R.B."/>
            <person name="Loukas A."/>
            <person name="Mitreva M."/>
        </authorList>
    </citation>
    <scope>NUCLEOTIDE SEQUENCE [LARGE SCALE GENOMIC DNA]</scope>
</reference>
<feature type="non-terminal residue" evidence="2">
    <location>
        <position position="200"/>
    </location>
</feature>
<evidence type="ECO:0000256" key="1">
    <source>
        <dbReference type="SAM" id="MobiDB-lite"/>
    </source>
</evidence>
<name>W2TDJ8_NECAM</name>
<sequence>MDSLFPRIRAVEQFAKHSKRPDDLLVHYIPCNFNYRMEDDDTKKITAALNKYGEESKILVVSNTQPEEVLTKTFNQSKENVGFVGKNEEVNVATRIAEFGASKTSTQKPNTTKMTAPTTSTTSTLEPTTTTAEPTTTSTVEPTTTTAEPTTTSTLEPTTTTVEPTTTSTPEPITTTAEPTTTSTLEPTTTTAEPTTTSTP</sequence>
<evidence type="ECO:0000313" key="2">
    <source>
        <dbReference type="EMBL" id="ETN80130.1"/>
    </source>
</evidence>
<keyword evidence="3" id="KW-1185">Reference proteome</keyword>
<feature type="compositionally biased region" description="Polar residues" evidence="1">
    <location>
        <begin position="102"/>
        <end position="114"/>
    </location>
</feature>
<organism evidence="2 3">
    <name type="scientific">Necator americanus</name>
    <name type="common">Human hookworm</name>
    <dbReference type="NCBI Taxonomy" id="51031"/>
    <lineage>
        <taxon>Eukaryota</taxon>
        <taxon>Metazoa</taxon>
        <taxon>Ecdysozoa</taxon>
        <taxon>Nematoda</taxon>
        <taxon>Chromadorea</taxon>
        <taxon>Rhabditida</taxon>
        <taxon>Rhabditina</taxon>
        <taxon>Rhabditomorpha</taxon>
        <taxon>Strongyloidea</taxon>
        <taxon>Ancylostomatidae</taxon>
        <taxon>Bunostominae</taxon>
        <taxon>Necator</taxon>
    </lineage>
</organism>
<dbReference type="EMBL" id="KI659209">
    <property type="protein sequence ID" value="ETN80130.1"/>
    <property type="molecule type" value="Genomic_DNA"/>
</dbReference>
<dbReference type="AlphaFoldDB" id="W2TDJ8"/>
<feature type="region of interest" description="Disordered" evidence="1">
    <location>
        <begin position="101"/>
        <end position="200"/>
    </location>
</feature>
<proteinExistence type="predicted"/>
<accession>W2TDJ8</accession>
<dbReference type="Proteomes" id="UP000053676">
    <property type="component" value="Unassembled WGS sequence"/>
</dbReference>